<dbReference type="PANTHER" id="PTHR35895">
    <property type="entry name" value="CHROMOSOME 16, WHOLE GENOME SHOTGUN SEQUENCE"/>
    <property type="match status" value="1"/>
</dbReference>
<evidence type="ECO:0000313" key="7">
    <source>
        <dbReference type="Proteomes" id="UP000799750"/>
    </source>
</evidence>
<keyword evidence="7" id="KW-1185">Reference proteome</keyword>
<keyword evidence="2" id="KW-1133">Transmembrane helix</keyword>
<protein>
    <recommendedName>
        <fullName evidence="8">Pre-rRNA processing protein</fullName>
    </recommendedName>
</protein>
<dbReference type="Pfam" id="PF26174">
    <property type="entry name" value="LEA-2_1"/>
    <property type="match status" value="1"/>
</dbReference>
<keyword evidence="2" id="KW-0472">Membrane</keyword>
<dbReference type="AlphaFoldDB" id="A0A6A6QFZ6"/>
<evidence type="ECO:0000259" key="4">
    <source>
        <dbReference type="Pfam" id="PF26150"/>
    </source>
</evidence>
<gene>
    <name evidence="6" type="ORF">BU16DRAFT_530611</name>
</gene>
<feature type="domain" description="Tag1-like fifth Ig-like" evidence="5">
    <location>
        <begin position="752"/>
        <end position="863"/>
    </location>
</feature>
<dbReference type="InterPro" id="IPR059065">
    <property type="entry name" value="Ig_Tag1-like_4th"/>
</dbReference>
<evidence type="ECO:0008006" key="8">
    <source>
        <dbReference type="Google" id="ProtNLM"/>
    </source>
</evidence>
<feature type="domain" description="Tag1-like fourth Ig-like" evidence="4">
    <location>
        <begin position="605"/>
        <end position="720"/>
    </location>
</feature>
<sequence>MAEASSDARSATPTPSSRPASQRSQKSSRSSRSQPSSRSTEQTPLLARNESDDEEDNPPNDHPTGATTALLRSLTGRSGSKSSAKGKRRWPSIVALFLLCLVVIIIMLVGFFGPAAVEEYATQAVDFKPTKLSLDSLTKTGVRVQVQGDFKLDASKVEKKSTRDIGKFGTWIAKEVESGPSNVEVYLPEYGNILVGTAKIPGIKVNIRNGHTTHVSFFANLEPGSFDGIRNIANDWMEGRLGQLRVKGKARVPLKSGIFHLGDQILEQSMLFEGNDVPSLPRYDINKLNLREANNGSQGMGADVSITVKNDYLVDFIVPPVSVDVMVDNCMPSDSYIKVGEAETTPLHVEPKTDLEVNVTGSVDSLPDALTSACPNSLKSPLDTFLGKYIHGEDATIYINCCKFPDPKTPQWTRDLLKDITVPLPFAGKSMGHLIKNFSLEDVKFSLPELFADPGTPESQPQISATINVLVGLPEEMNFPLNVSRVRAIADVFYKNKPLGILHLDKWQKASSSRIDAHDDEGASLLVKSAVKKAPLEITDDDLFSEVVSALIFGGKAIYLTVKADVDVGMDTPMGKFAVRQIPAEGTIPVKPIGKDGGSIGSLSPKIGNLKILDTGATSLTLQAEVNFTNPTNYSATVPYFNINILVNDTILGSATATNVFVVPGNNTNVTITAVYDPFGNSGEKGKAVGRELLSQYISGYNTTLTLKTHNGTIPSQPALGFALSAFGIDLPTPSLSSPKKPSDGDDPDGPEDDGPHFIKDATMHLISSTAIFTLASPLSTTTLYITHLNATSFYEGDPAGKILYELPFAVPPGLSESPRLPVDWSIGGVGYDAIRKALGGQLKLSAFAEVGVRVGLWNQRIWYQGKAIGANVRL</sequence>
<feature type="domain" description="Tag1 C-terminal" evidence="3">
    <location>
        <begin position="477"/>
        <end position="591"/>
    </location>
</feature>
<dbReference type="InterPro" id="IPR046368">
    <property type="entry name" value="Tag1"/>
</dbReference>
<dbReference type="Pfam" id="PF26153">
    <property type="entry name" value="LEA-2L_5"/>
    <property type="match status" value="1"/>
</dbReference>
<keyword evidence="2" id="KW-0812">Transmembrane</keyword>
<name>A0A6A6QFZ6_9PEZI</name>
<dbReference type="InterPro" id="IPR055011">
    <property type="entry name" value="Tag1_C"/>
</dbReference>
<dbReference type="SUPFAM" id="SSF117070">
    <property type="entry name" value="LEA14-like"/>
    <property type="match status" value="1"/>
</dbReference>
<evidence type="ECO:0000313" key="6">
    <source>
        <dbReference type="EMBL" id="KAF2491039.1"/>
    </source>
</evidence>
<dbReference type="EMBL" id="MU004196">
    <property type="protein sequence ID" value="KAF2491039.1"/>
    <property type="molecule type" value="Genomic_DNA"/>
</dbReference>
<accession>A0A6A6QFZ6</accession>
<feature type="compositionally biased region" description="Low complexity" evidence="1">
    <location>
        <begin position="8"/>
        <end position="40"/>
    </location>
</feature>
<feature type="region of interest" description="Disordered" evidence="1">
    <location>
        <begin position="1"/>
        <end position="67"/>
    </location>
</feature>
<evidence type="ECO:0000256" key="2">
    <source>
        <dbReference type="SAM" id="Phobius"/>
    </source>
</evidence>
<feature type="transmembrane region" description="Helical" evidence="2">
    <location>
        <begin position="90"/>
        <end position="113"/>
    </location>
</feature>
<dbReference type="Pfam" id="PF22786">
    <property type="entry name" value="Tag1_C"/>
    <property type="match status" value="1"/>
</dbReference>
<evidence type="ECO:0000259" key="3">
    <source>
        <dbReference type="Pfam" id="PF22786"/>
    </source>
</evidence>
<evidence type="ECO:0000259" key="5">
    <source>
        <dbReference type="Pfam" id="PF26153"/>
    </source>
</evidence>
<proteinExistence type="predicted"/>
<dbReference type="Pfam" id="PF26150">
    <property type="entry name" value="LEA-2_4"/>
    <property type="match status" value="1"/>
</dbReference>
<dbReference type="PANTHER" id="PTHR35895:SF3">
    <property type="entry name" value="PRE-RRNA PROCESSING PROTEIN"/>
    <property type="match status" value="1"/>
</dbReference>
<dbReference type="GO" id="GO:0000329">
    <property type="term" value="C:fungal-type vacuole membrane"/>
    <property type="evidence" value="ECO:0007669"/>
    <property type="project" value="InterPro"/>
</dbReference>
<feature type="region of interest" description="Disordered" evidence="1">
    <location>
        <begin position="735"/>
        <end position="757"/>
    </location>
</feature>
<dbReference type="OrthoDB" id="5596576at2759"/>
<dbReference type="InterPro" id="IPR059066">
    <property type="entry name" value="Ig_Tag1-like_5th"/>
</dbReference>
<organism evidence="6 7">
    <name type="scientific">Lophium mytilinum</name>
    <dbReference type="NCBI Taxonomy" id="390894"/>
    <lineage>
        <taxon>Eukaryota</taxon>
        <taxon>Fungi</taxon>
        <taxon>Dikarya</taxon>
        <taxon>Ascomycota</taxon>
        <taxon>Pezizomycotina</taxon>
        <taxon>Dothideomycetes</taxon>
        <taxon>Pleosporomycetidae</taxon>
        <taxon>Mytilinidiales</taxon>
        <taxon>Mytilinidiaceae</taxon>
        <taxon>Lophium</taxon>
    </lineage>
</organism>
<dbReference type="Proteomes" id="UP000799750">
    <property type="component" value="Unassembled WGS sequence"/>
</dbReference>
<evidence type="ECO:0000256" key="1">
    <source>
        <dbReference type="SAM" id="MobiDB-lite"/>
    </source>
</evidence>
<reference evidence="6" key="1">
    <citation type="journal article" date="2020" name="Stud. Mycol.">
        <title>101 Dothideomycetes genomes: a test case for predicting lifestyles and emergence of pathogens.</title>
        <authorList>
            <person name="Haridas S."/>
            <person name="Albert R."/>
            <person name="Binder M."/>
            <person name="Bloem J."/>
            <person name="Labutti K."/>
            <person name="Salamov A."/>
            <person name="Andreopoulos B."/>
            <person name="Baker S."/>
            <person name="Barry K."/>
            <person name="Bills G."/>
            <person name="Bluhm B."/>
            <person name="Cannon C."/>
            <person name="Castanera R."/>
            <person name="Culley D."/>
            <person name="Daum C."/>
            <person name="Ezra D."/>
            <person name="Gonzalez J."/>
            <person name="Henrissat B."/>
            <person name="Kuo A."/>
            <person name="Liang C."/>
            <person name="Lipzen A."/>
            <person name="Lutzoni F."/>
            <person name="Magnuson J."/>
            <person name="Mondo S."/>
            <person name="Nolan M."/>
            <person name="Ohm R."/>
            <person name="Pangilinan J."/>
            <person name="Park H.-J."/>
            <person name="Ramirez L."/>
            <person name="Alfaro M."/>
            <person name="Sun H."/>
            <person name="Tritt A."/>
            <person name="Yoshinaga Y."/>
            <person name="Zwiers L.-H."/>
            <person name="Turgeon B."/>
            <person name="Goodwin S."/>
            <person name="Spatafora J."/>
            <person name="Crous P."/>
            <person name="Grigoriev I."/>
        </authorList>
    </citation>
    <scope>NUCLEOTIDE SEQUENCE</scope>
    <source>
        <strain evidence="6">CBS 269.34</strain>
    </source>
</reference>